<feature type="transmembrane region" description="Helical" evidence="7">
    <location>
        <begin position="175"/>
        <end position="195"/>
    </location>
</feature>
<feature type="domain" description="EamA" evidence="8">
    <location>
        <begin position="8"/>
        <end position="136"/>
    </location>
</feature>
<keyword evidence="4 7" id="KW-0812">Transmembrane</keyword>
<dbReference type="RefSeq" id="WP_211144767.1">
    <property type="nucleotide sequence ID" value="NZ_JAEEGB010000044.1"/>
</dbReference>
<dbReference type="AlphaFoldDB" id="A0A934I0C1"/>
<feature type="domain" description="EamA" evidence="8">
    <location>
        <begin position="146"/>
        <end position="278"/>
    </location>
</feature>
<dbReference type="InterPro" id="IPR000620">
    <property type="entry name" value="EamA_dom"/>
</dbReference>
<keyword evidence="6 7" id="KW-0472">Membrane</keyword>
<dbReference type="PANTHER" id="PTHR42920">
    <property type="entry name" value="OS03G0707200 PROTEIN-RELATED"/>
    <property type="match status" value="1"/>
</dbReference>
<protein>
    <submittedName>
        <fullName evidence="9">EamA family transporter</fullName>
    </submittedName>
</protein>
<dbReference type="PANTHER" id="PTHR42920:SF5">
    <property type="entry name" value="EAMA DOMAIN-CONTAINING PROTEIN"/>
    <property type="match status" value="1"/>
</dbReference>
<feature type="transmembrane region" description="Helical" evidence="7">
    <location>
        <begin position="94"/>
        <end position="112"/>
    </location>
</feature>
<dbReference type="Proteomes" id="UP000622687">
    <property type="component" value="Unassembled WGS sequence"/>
</dbReference>
<keyword evidence="5 7" id="KW-1133">Transmembrane helix</keyword>
<evidence type="ECO:0000256" key="6">
    <source>
        <dbReference type="ARBA" id="ARBA00023136"/>
    </source>
</evidence>
<dbReference type="GO" id="GO:0005886">
    <property type="term" value="C:plasma membrane"/>
    <property type="evidence" value="ECO:0007669"/>
    <property type="project" value="UniProtKB-SubCell"/>
</dbReference>
<feature type="transmembrane region" description="Helical" evidence="7">
    <location>
        <begin position="67"/>
        <end position="88"/>
    </location>
</feature>
<keyword evidence="10" id="KW-1185">Reference proteome</keyword>
<dbReference type="EMBL" id="JAEEGB010000044">
    <property type="protein sequence ID" value="MBI6875419.1"/>
    <property type="molecule type" value="Genomic_DNA"/>
</dbReference>
<evidence type="ECO:0000313" key="10">
    <source>
        <dbReference type="Proteomes" id="UP000622687"/>
    </source>
</evidence>
<evidence type="ECO:0000313" key="9">
    <source>
        <dbReference type="EMBL" id="MBI6875419.1"/>
    </source>
</evidence>
<evidence type="ECO:0000256" key="5">
    <source>
        <dbReference type="ARBA" id="ARBA00022989"/>
    </source>
</evidence>
<accession>A0A934I0C1</accession>
<comment type="subcellular location">
    <subcellularLocation>
        <location evidence="1">Cell membrane</location>
        <topology evidence="1">Multi-pass membrane protein</topology>
    </subcellularLocation>
</comment>
<comment type="caution">
    <text evidence="9">The sequence shown here is derived from an EMBL/GenBank/DDBJ whole genome shotgun (WGS) entry which is preliminary data.</text>
</comment>
<evidence type="ECO:0000256" key="7">
    <source>
        <dbReference type="SAM" id="Phobius"/>
    </source>
</evidence>
<feature type="transmembrane region" description="Helical" evidence="7">
    <location>
        <begin position="237"/>
        <end position="257"/>
    </location>
</feature>
<name>A0A934I0C1_9CLOT</name>
<gene>
    <name evidence="9" type="ORF">I6U51_22355</name>
</gene>
<evidence type="ECO:0000259" key="8">
    <source>
        <dbReference type="Pfam" id="PF00892"/>
    </source>
</evidence>
<comment type="similarity">
    <text evidence="2">Belongs to the EamA transporter family.</text>
</comment>
<dbReference type="Pfam" id="PF00892">
    <property type="entry name" value="EamA"/>
    <property type="match status" value="2"/>
</dbReference>
<reference evidence="9" key="1">
    <citation type="submission" date="2020-12" db="EMBL/GenBank/DDBJ databases">
        <title>Clostridium thailandense sp. nov., a novel acetogenic bacterium isolated from peat land soil in Thailand.</title>
        <authorList>
            <person name="Chaikitkaew S."/>
            <person name="Birkeland N.K."/>
        </authorList>
    </citation>
    <scope>NUCLEOTIDE SEQUENCE</scope>
    <source>
        <strain evidence="9">DSM 17425</strain>
    </source>
</reference>
<feature type="transmembrane region" description="Helical" evidence="7">
    <location>
        <begin position="7"/>
        <end position="25"/>
    </location>
</feature>
<feature type="transmembrane region" description="Helical" evidence="7">
    <location>
        <begin position="207"/>
        <end position="225"/>
    </location>
</feature>
<feature type="transmembrane region" description="Helical" evidence="7">
    <location>
        <begin position="37"/>
        <end position="55"/>
    </location>
</feature>
<evidence type="ECO:0000256" key="3">
    <source>
        <dbReference type="ARBA" id="ARBA00022475"/>
    </source>
</evidence>
<sequence length="300" mass="32741">MTKQVKADAALLFVTVGWGTSFWLTKNSISEMPTYNFLAIRFIIAFMISSLIFMKHMVKIGKKELKYGTMIGALLYSSFAFQTVGLNYTTVSKSAFITGFSVVLVPVFSAIMTKTRLNSKICISVTLALVGLAMLTLNQGIADINIGDIYTLISAVLYAFYIIFVGKYTAKVESISFAIIQIGIVGLLSMVTSLFIEKPIIPTSYNIWGSIIMLSVVCTAGAFIIQNVAQKYTTATHTALIYTAEPVFAAIFAYIVSGETLSLIGFFGAVLILLGTLISEIDFKIAFSKNSIKEMPEIDV</sequence>
<feature type="transmembrane region" description="Helical" evidence="7">
    <location>
        <begin position="119"/>
        <end position="137"/>
    </location>
</feature>
<proteinExistence type="inferred from homology"/>
<dbReference type="SUPFAM" id="SSF103481">
    <property type="entry name" value="Multidrug resistance efflux transporter EmrE"/>
    <property type="match status" value="2"/>
</dbReference>
<keyword evidence="3" id="KW-1003">Cell membrane</keyword>
<dbReference type="InterPro" id="IPR051258">
    <property type="entry name" value="Diverse_Substrate_Transporter"/>
</dbReference>
<evidence type="ECO:0000256" key="1">
    <source>
        <dbReference type="ARBA" id="ARBA00004651"/>
    </source>
</evidence>
<feature type="transmembrane region" description="Helical" evidence="7">
    <location>
        <begin position="263"/>
        <end position="283"/>
    </location>
</feature>
<evidence type="ECO:0000256" key="2">
    <source>
        <dbReference type="ARBA" id="ARBA00007362"/>
    </source>
</evidence>
<feature type="transmembrane region" description="Helical" evidence="7">
    <location>
        <begin position="149"/>
        <end position="168"/>
    </location>
</feature>
<organism evidence="9 10">
    <name type="scientific">Clostridium aciditolerans</name>
    <dbReference type="NCBI Taxonomy" id="339861"/>
    <lineage>
        <taxon>Bacteria</taxon>
        <taxon>Bacillati</taxon>
        <taxon>Bacillota</taxon>
        <taxon>Clostridia</taxon>
        <taxon>Eubacteriales</taxon>
        <taxon>Clostridiaceae</taxon>
        <taxon>Clostridium</taxon>
    </lineage>
</organism>
<evidence type="ECO:0000256" key="4">
    <source>
        <dbReference type="ARBA" id="ARBA00022692"/>
    </source>
</evidence>
<dbReference type="InterPro" id="IPR037185">
    <property type="entry name" value="EmrE-like"/>
</dbReference>